<protein>
    <submittedName>
        <fullName evidence="1">Uncharacterized protein</fullName>
    </submittedName>
</protein>
<evidence type="ECO:0000313" key="1">
    <source>
        <dbReference type="EMBL" id="MBD2844655.1"/>
    </source>
</evidence>
<organism evidence="1 2">
    <name type="scientific">Paenibacillus sabuli</name>
    <dbReference type="NCBI Taxonomy" id="2772509"/>
    <lineage>
        <taxon>Bacteria</taxon>
        <taxon>Bacillati</taxon>
        <taxon>Bacillota</taxon>
        <taxon>Bacilli</taxon>
        <taxon>Bacillales</taxon>
        <taxon>Paenibacillaceae</taxon>
        <taxon>Paenibacillus</taxon>
    </lineage>
</organism>
<proteinExistence type="predicted"/>
<sequence length="108" mass="12145">MTIGKAEVRRVLKLDGVLCAEVEVATGDRQGRTMLARICRGDEQDFVLRQVVHNDADYTADWYDNNLHQAYAAVEASHIEEEVGMSGKQFLQTILADPSVRVELNRLI</sequence>
<dbReference type="Proteomes" id="UP000621560">
    <property type="component" value="Unassembled WGS sequence"/>
</dbReference>
<reference evidence="1" key="1">
    <citation type="submission" date="2020-09" db="EMBL/GenBank/DDBJ databases">
        <title>A novel bacterium of genus Paenibacillus, isolated from South China Sea.</title>
        <authorList>
            <person name="Huang H."/>
            <person name="Mo K."/>
            <person name="Hu Y."/>
        </authorList>
    </citation>
    <scope>NUCLEOTIDE SEQUENCE</scope>
    <source>
        <strain evidence="1">IB182496</strain>
    </source>
</reference>
<keyword evidence="2" id="KW-1185">Reference proteome</keyword>
<dbReference type="AlphaFoldDB" id="A0A927BRY7"/>
<evidence type="ECO:0000313" key="2">
    <source>
        <dbReference type="Proteomes" id="UP000621560"/>
    </source>
</evidence>
<accession>A0A927BRY7</accession>
<name>A0A927BRY7_9BACL</name>
<dbReference type="RefSeq" id="WP_190915501.1">
    <property type="nucleotide sequence ID" value="NZ_JACXIZ010000011.1"/>
</dbReference>
<gene>
    <name evidence="1" type="ORF">IDH44_05595</name>
</gene>
<dbReference type="EMBL" id="JACXIZ010000011">
    <property type="protein sequence ID" value="MBD2844655.1"/>
    <property type="molecule type" value="Genomic_DNA"/>
</dbReference>
<comment type="caution">
    <text evidence="1">The sequence shown here is derived from an EMBL/GenBank/DDBJ whole genome shotgun (WGS) entry which is preliminary data.</text>
</comment>